<dbReference type="Proteomes" id="UP000595197">
    <property type="component" value="Chromosome"/>
</dbReference>
<keyword evidence="1" id="KW-0472">Membrane</keyword>
<proteinExistence type="predicted"/>
<evidence type="ECO:0000313" key="2">
    <source>
        <dbReference type="EMBL" id="QQP88290.1"/>
    </source>
</evidence>
<gene>
    <name evidence="2" type="ORF">IGS68_19875</name>
</gene>
<organism evidence="2 3">
    <name type="scientific">Skermanella cutis</name>
    <dbReference type="NCBI Taxonomy" id="2775420"/>
    <lineage>
        <taxon>Bacteria</taxon>
        <taxon>Pseudomonadati</taxon>
        <taxon>Pseudomonadota</taxon>
        <taxon>Alphaproteobacteria</taxon>
        <taxon>Rhodospirillales</taxon>
        <taxon>Azospirillaceae</taxon>
        <taxon>Skermanella</taxon>
    </lineage>
</organism>
<protein>
    <submittedName>
        <fullName evidence="2">Uncharacterized protein</fullName>
    </submittedName>
</protein>
<keyword evidence="1" id="KW-0812">Transmembrane</keyword>
<accession>A0ABX7B585</accession>
<evidence type="ECO:0000256" key="1">
    <source>
        <dbReference type="SAM" id="Phobius"/>
    </source>
</evidence>
<feature type="transmembrane region" description="Helical" evidence="1">
    <location>
        <begin position="30"/>
        <end position="45"/>
    </location>
</feature>
<evidence type="ECO:0000313" key="3">
    <source>
        <dbReference type="Proteomes" id="UP000595197"/>
    </source>
</evidence>
<dbReference type="EMBL" id="CP067420">
    <property type="protein sequence ID" value="QQP88290.1"/>
    <property type="molecule type" value="Genomic_DNA"/>
</dbReference>
<keyword evidence="3" id="KW-1185">Reference proteome</keyword>
<reference evidence="2" key="1">
    <citation type="submission" date="2021-02" db="EMBL/GenBank/DDBJ databases">
        <title>Skermanella TT6 skin isolate.</title>
        <authorList>
            <person name="Lee K."/>
            <person name="Ganzorig M."/>
        </authorList>
    </citation>
    <scope>NUCLEOTIDE SEQUENCE</scope>
    <source>
        <strain evidence="2">TT6</strain>
    </source>
</reference>
<name>A0ABX7B585_9PROT</name>
<dbReference type="RefSeq" id="WP_201072944.1">
    <property type="nucleotide sequence ID" value="NZ_CP067420.1"/>
</dbReference>
<keyword evidence="1" id="KW-1133">Transmembrane helix</keyword>
<sequence length="46" mass="5055">MLFKILLILAVLAALFPAVRRRLTRVGWTVFGAVVLFLLVASITQG</sequence>